<evidence type="ECO:0008006" key="3">
    <source>
        <dbReference type="Google" id="ProtNLM"/>
    </source>
</evidence>
<dbReference type="Gene3D" id="1.20.120.1630">
    <property type="match status" value="1"/>
</dbReference>
<feature type="transmembrane region" description="Helical" evidence="1">
    <location>
        <begin position="12"/>
        <end position="29"/>
    </location>
</feature>
<dbReference type="PANTHER" id="PTHR32251">
    <property type="entry name" value="3-OXO-5-ALPHA-STEROID 4-DEHYDROGENASE"/>
    <property type="match status" value="1"/>
</dbReference>
<dbReference type="Pfam" id="PF06966">
    <property type="entry name" value="DUF1295"/>
    <property type="match status" value="1"/>
</dbReference>
<keyword evidence="1" id="KW-1133">Transmembrane helix</keyword>
<keyword evidence="1" id="KW-0472">Membrane</keyword>
<dbReference type="VEuPathDB" id="CryptoDB:Cvel_22535"/>
<gene>
    <name evidence="2" type="ORF">Cvel_22535</name>
</gene>
<organism evidence="2">
    <name type="scientific">Chromera velia CCMP2878</name>
    <dbReference type="NCBI Taxonomy" id="1169474"/>
    <lineage>
        <taxon>Eukaryota</taxon>
        <taxon>Sar</taxon>
        <taxon>Alveolata</taxon>
        <taxon>Colpodellida</taxon>
        <taxon>Chromeraceae</taxon>
        <taxon>Chromera</taxon>
    </lineage>
</organism>
<dbReference type="EMBL" id="CDMZ01001352">
    <property type="protein sequence ID" value="CEM31338.1"/>
    <property type="molecule type" value="Genomic_DNA"/>
</dbReference>
<evidence type="ECO:0000256" key="1">
    <source>
        <dbReference type="SAM" id="Phobius"/>
    </source>
</evidence>
<name>A0A0G4GMB8_9ALVE</name>
<dbReference type="PANTHER" id="PTHR32251:SF23">
    <property type="entry name" value="3-OXO-5-ALPHA-STEROID 4-DEHYDROGENASE (DUF1295)"/>
    <property type="match status" value="1"/>
</dbReference>
<accession>A0A0G4GMB8</accession>
<dbReference type="AlphaFoldDB" id="A0A0G4GMB8"/>
<evidence type="ECO:0000313" key="2">
    <source>
        <dbReference type="EMBL" id="CEM31338.1"/>
    </source>
</evidence>
<proteinExistence type="predicted"/>
<feature type="transmembrane region" description="Helical" evidence="1">
    <location>
        <begin position="118"/>
        <end position="137"/>
    </location>
</feature>
<feature type="transmembrane region" description="Helical" evidence="1">
    <location>
        <begin position="77"/>
        <end position="98"/>
    </location>
</feature>
<sequence>MDNYSIVDKLWSVTPAFYCTLYSAVSAYYTEQLNLRLVLMSMLTAAWGGRLTFNFWRKGGYALRAEDYRWAILREKIPWILWQPFNLSFICIYQHYLLFLIASPAYFVASQQPSPLDLYDLLIALLFLFFLLVEGVADEQQWQFHLLKSQNEKRELWFSDMEPEEVADVRRGFLSRGLWAYSRHPNFLCENLIWWTFGLFTRSFSFSSWTWCGPFLLSLLFWGSTRFTESISGAKYYSYAEYQKRVPFFPSIGALVKGPEKLE</sequence>
<protein>
    <recommendedName>
        <fullName evidence="3">Steroid 5-alpha reductase C-terminal domain-containing protein</fullName>
    </recommendedName>
</protein>
<reference evidence="2" key="1">
    <citation type="submission" date="2014-11" db="EMBL/GenBank/DDBJ databases">
        <authorList>
            <person name="Otto D Thomas"/>
            <person name="Naeem Raeece"/>
        </authorList>
    </citation>
    <scope>NUCLEOTIDE SEQUENCE</scope>
</reference>
<keyword evidence="1" id="KW-0812">Transmembrane</keyword>
<dbReference type="GO" id="GO:0016020">
    <property type="term" value="C:membrane"/>
    <property type="evidence" value="ECO:0007669"/>
    <property type="project" value="TreeGrafter"/>
</dbReference>
<dbReference type="InterPro" id="IPR010721">
    <property type="entry name" value="UstE-like"/>
</dbReference>